<gene>
    <name evidence="11" type="ORF">FYJ68_09685</name>
</gene>
<protein>
    <recommendedName>
        <fullName evidence="9">3beta-hydroxycholanate 3-dehydrogenase (NAD(+))</fullName>
        <ecNumber evidence="9">1.1.1.391</ecNumber>
    </recommendedName>
    <alternativeName>
        <fullName evidence="10">NAD-dependent bile acid 3beta-dehydrogenase</fullName>
    </alternativeName>
</protein>
<dbReference type="FunFam" id="3.40.50.720:FF:000084">
    <property type="entry name" value="Short-chain dehydrogenase reductase"/>
    <property type="match status" value="1"/>
</dbReference>
<sequence length="260" mass="27785">MNLNLKDKVVLITGSTGGIGSAIARAFAAEGSKLALSSTRQEKLDRLIPGLGVDDGHAKGFVCDATKEEQVKKLVDDTVAAYGTIDIVVCNAGYEGKVCPVSQQSTEEFEKVYTLNVYSPMWLMKYASPVLVEKGAGSIVVLASAGSYTPTATMQAYVSSKYAVAGLTKCVAQELMPQGIHVNYVCPGPVDTDMMRRIEFDTFGDTKTHEEAEKIFASTALDKRYARPEEVANAVLFLASDATAHTTGMGFNLDAIVPAH</sequence>
<reference evidence="11 12" key="1">
    <citation type="submission" date="2019-08" db="EMBL/GenBank/DDBJ databases">
        <title>In-depth cultivation of the pig gut microbiome towards novel bacterial diversity and tailored functional studies.</title>
        <authorList>
            <person name="Wylensek D."/>
            <person name="Hitch T.C.A."/>
            <person name="Clavel T."/>
        </authorList>
    </citation>
    <scope>NUCLEOTIDE SEQUENCE [LARGE SCALE GENOMIC DNA]</scope>
    <source>
        <strain evidence="11 12">CA-Schmier-601-WT-1</strain>
    </source>
</reference>
<dbReference type="CDD" id="cd05233">
    <property type="entry name" value="SDR_c"/>
    <property type="match status" value="1"/>
</dbReference>
<dbReference type="InterPro" id="IPR036291">
    <property type="entry name" value="NAD(P)-bd_dom_sf"/>
</dbReference>
<comment type="similarity">
    <text evidence="1">Belongs to the short-chain dehydrogenases/reductases (SDR) family.</text>
</comment>
<dbReference type="InterPro" id="IPR020904">
    <property type="entry name" value="Sc_DH/Rdtase_CS"/>
</dbReference>
<evidence type="ECO:0000256" key="7">
    <source>
        <dbReference type="ARBA" id="ARBA00052497"/>
    </source>
</evidence>
<dbReference type="AlphaFoldDB" id="A0A6N7XQ12"/>
<dbReference type="PRINTS" id="PR00080">
    <property type="entry name" value="SDRFAMILY"/>
</dbReference>
<dbReference type="EC" id="1.1.1.391" evidence="9"/>
<comment type="caution">
    <text evidence="11">The sequence shown here is derived from an EMBL/GenBank/DDBJ whole genome shotgun (WGS) entry which is preliminary data.</text>
</comment>
<evidence type="ECO:0000256" key="8">
    <source>
        <dbReference type="ARBA" id="ARBA00052953"/>
    </source>
</evidence>
<dbReference type="EMBL" id="VUNC01000009">
    <property type="protein sequence ID" value="MST73368.1"/>
    <property type="molecule type" value="Genomic_DNA"/>
</dbReference>
<dbReference type="Pfam" id="PF13561">
    <property type="entry name" value="adh_short_C2"/>
    <property type="match status" value="1"/>
</dbReference>
<dbReference type="InterPro" id="IPR002347">
    <property type="entry name" value="SDR_fam"/>
</dbReference>
<dbReference type="GO" id="GO:0008202">
    <property type="term" value="P:steroid metabolic process"/>
    <property type="evidence" value="ECO:0007669"/>
    <property type="project" value="UniProtKB-KW"/>
</dbReference>
<dbReference type="RefSeq" id="WP_154436084.1">
    <property type="nucleotide sequence ID" value="NZ_VUNC01000009.1"/>
</dbReference>
<dbReference type="Proteomes" id="UP000469325">
    <property type="component" value="Unassembled WGS sequence"/>
</dbReference>
<evidence type="ECO:0000256" key="1">
    <source>
        <dbReference type="ARBA" id="ARBA00006484"/>
    </source>
</evidence>
<evidence type="ECO:0000256" key="6">
    <source>
        <dbReference type="ARBA" id="ARBA00050953"/>
    </source>
</evidence>
<dbReference type="SUPFAM" id="SSF51735">
    <property type="entry name" value="NAD(P)-binding Rossmann-fold domains"/>
    <property type="match status" value="1"/>
</dbReference>
<name>A0A6N7XQ12_9ACTN</name>
<dbReference type="PANTHER" id="PTHR43943:SF2">
    <property type="entry name" value="DEHYDROGENASE_REDUCTASE 4"/>
    <property type="match status" value="1"/>
</dbReference>
<dbReference type="PROSITE" id="PS00061">
    <property type="entry name" value="ADH_SHORT"/>
    <property type="match status" value="1"/>
</dbReference>
<dbReference type="GO" id="GO:0016491">
    <property type="term" value="F:oxidoreductase activity"/>
    <property type="evidence" value="ECO:0007669"/>
    <property type="project" value="UniProtKB-KW"/>
</dbReference>
<organism evidence="11 12">
    <name type="scientific">Olsenella porci</name>
    <dbReference type="NCBI Taxonomy" id="2652279"/>
    <lineage>
        <taxon>Bacteria</taxon>
        <taxon>Bacillati</taxon>
        <taxon>Actinomycetota</taxon>
        <taxon>Coriobacteriia</taxon>
        <taxon>Coriobacteriales</taxon>
        <taxon>Atopobiaceae</taxon>
        <taxon>Olsenella</taxon>
    </lineage>
</organism>
<evidence type="ECO:0000313" key="11">
    <source>
        <dbReference type="EMBL" id="MST73368.1"/>
    </source>
</evidence>
<evidence type="ECO:0000256" key="9">
    <source>
        <dbReference type="ARBA" id="ARBA00067031"/>
    </source>
</evidence>
<evidence type="ECO:0000256" key="5">
    <source>
        <dbReference type="ARBA" id="ARBA00050257"/>
    </source>
</evidence>
<dbReference type="PRINTS" id="PR00081">
    <property type="entry name" value="GDHRDH"/>
</dbReference>
<evidence type="ECO:0000313" key="12">
    <source>
        <dbReference type="Proteomes" id="UP000469325"/>
    </source>
</evidence>
<evidence type="ECO:0000256" key="10">
    <source>
        <dbReference type="ARBA" id="ARBA00081284"/>
    </source>
</evidence>
<comment type="catalytic activity">
    <reaction evidence="7">
        <text>7alpha,12alpha-dihydroxy-3-oxo-5beta-cholan-24-oate + NADH + H(+) = isocholate + NAD(+)</text>
        <dbReference type="Rhea" id="RHEA:47512"/>
        <dbReference type="ChEBI" id="CHEBI:15378"/>
        <dbReference type="ChEBI" id="CHEBI:57540"/>
        <dbReference type="ChEBI" id="CHEBI:57945"/>
        <dbReference type="ChEBI" id="CHEBI:87735"/>
        <dbReference type="ChEBI" id="CHEBI:87736"/>
    </reaction>
    <physiologicalReaction direction="left-to-right" evidence="7">
        <dbReference type="Rhea" id="RHEA:47513"/>
    </physiologicalReaction>
</comment>
<keyword evidence="3" id="KW-0443">Lipid metabolism</keyword>
<dbReference type="PANTHER" id="PTHR43943">
    <property type="entry name" value="DEHYDROGENASE/REDUCTASE (SDR FAMILY) MEMBER 4"/>
    <property type="match status" value="1"/>
</dbReference>
<dbReference type="Gene3D" id="3.40.50.720">
    <property type="entry name" value="NAD(P)-binding Rossmann-like Domain"/>
    <property type="match status" value="1"/>
</dbReference>
<comment type="catalytic activity">
    <reaction evidence="8">
        <text>3-oxo-5beta-cholan-24-oate + NADH + H(+) = isolithocholate + NAD(+)</text>
        <dbReference type="Rhea" id="RHEA:47508"/>
        <dbReference type="ChEBI" id="CHEBI:11867"/>
        <dbReference type="ChEBI" id="CHEBI:15378"/>
        <dbReference type="ChEBI" id="CHEBI:57540"/>
        <dbReference type="ChEBI" id="CHEBI:57945"/>
        <dbReference type="ChEBI" id="CHEBI:87728"/>
        <dbReference type="EC" id="1.1.1.391"/>
    </reaction>
    <physiologicalReaction direction="left-to-right" evidence="8">
        <dbReference type="Rhea" id="RHEA:47509"/>
    </physiologicalReaction>
</comment>
<comment type="catalytic activity">
    <reaction evidence="6">
        <text>3-oxochenodeoxycholate + NADH + H(+) = isochenodeoxycholate + NAD(+)</text>
        <dbReference type="Rhea" id="RHEA:47516"/>
        <dbReference type="ChEBI" id="CHEBI:15378"/>
        <dbReference type="ChEBI" id="CHEBI:57540"/>
        <dbReference type="ChEBI" id="CHEBI:57945"/>
        <dbReference type="ChEBI" id="CHEBI:87730"/>
        <dbReference type="ChEBI" id="CHEBI:87731"/>
    </reaction>
    <physiologicalReaction direction="left-to-right" evidence="6">
        <dbReference type="Rhea" id="RHEA:47517"/>
    </physiologicalReaction>
</comment>
<evidence type="ECO:0000256" key="2">
    <source>
        <dbReference type="ARBA" id="ARBA00023002"/>
    </source>
</evidence>
<accession>A0A6N7XQ12</accession>
<comment type="catalytic activity">
    <reaction evidence="5">
        <text>12alpha-hydroxy-3-oxo-5beta-cholan-24-oate + NADH + H(+) = isodeoxycholate + NAD(+)</text>
        <dbReference type="Rhea" id="RHEA:47492"/>
        <dbReference type="ChEBI" id="CHEBI:15378"/>
        <dbReference type="ChEBI" id="CHEBI:57540"/>
        <dbReference type="ChEBI" id="CHEBI:57945"/>
        <dbReference type="ChEBI" id="CHEBI:87733"/>
        <dbReference type="ChEBI" id="CHEBI:87734"/>
    </reaction>
    <physiologicalReaction direction="left-to-right" evidence="5">
        <dbReference type="Rhea" id="RHEA:47493"/>
    </physiologicalReaction>
</comment>
<proteinExistence type="inferred from homology"/>
<keyword evidence="4" id="KW-0753">Steroid metabolism</keyword>
<evidence type="ECO:0000256" key="4">
    <source>
        <dbReference type="ARBA" id="ARBA00023221"/>
    </source>
</evidence>
<evidence type="ECO:0000256" key="3">
    <source>
        <dbReference type="ARBA" id="ARBA00023098"/>
    </source>
</evidence>
<keyword evidence="12" id="KW-1185">Reference proteome</keyword>
<keyword evidence="2" id="KW-0560">Oxidoreductase</keyword>